<dbReference type="EMBL" id="CAJFCW020000006">
    <property type="protein sequence ID" value="CAG9126380.1"/>
    <property type="molecule type" value="Genomic_DNA"/>
</dbReference>
<evidence type="ECO:0000313" key="3">
    <source>
        <dbReference type="Proteomes" id="UP000614601"/>
    </source>
</evidence>
<proteinExistence type="predicted"/>
<keyword evidence="3" id="KW-1185">Reference proteome</keyword>
<evidence type="ECO:0000313" key="2">
    <source>
        <dbReference type="EMBL" id="CAD5229329.1"/>
    </source>
</evidence>
<gene>
    <name evidence="2" type="ORF">BOKJ2_LOCUS13388</name>
</gene>
<sequence length="208" mass="23643">MSEKAAVPVWVYVIFRRNPSSGHDKINVNESNDGPVFWNRRVIYVFCCSCHFDTHEPKLRSILEKSAPQVERVCLVDRPVDYPFLPDSFFTFLCTKLSNLQFVYLRELDLEKVNRGTVAILSQHKKLKKLIVHGCRNYDVFQDFHGLPQLLVVKGEILGLKAMIGDVDIDSKSGSLDQSTSSYSGSQLSSDDHQKHRSSHSPIMVNSD</sequence>
<dbReference type="Proteomes" id="UP000783686">
    <property type="component" value="Unassembled WGS sequence"/>
</dbReference>
<dbReference type="EMBL" id="CAJFDH010000006">
    <property type="protein sequence ID" value="CAD5229329.1"/>
    <property type="molecule type" value="Genomic_DNA"/>
</dbReference>
<protein>
    <submittedName>
        <fullName evidence="2">Uncharacterized protein</fullName>
    </submittedName>
</protein>
<comment type="caution">
    <text evidence="2">The sequence shown here is derived from an EMBL/GenBank/DDBJ whole genome shotgun (WGS) entry which is preliminary data.</text>
</comment>
<name>A0A811LML4_9BILA</name>
<feature type="compositionally biased region" description="Low complexity" evidence="1">
    <location>
        <begin position="173"/>
        <end position="189"/>
    </location>
</feature>
<dbReference type="OrthoDB" id="5824934at2759"/>
<feature type="region of interest" description="Disordered" evidence="1">
    <location>
        <begin position="172"/>
        <end position="208"/>
    </location>
</feature>
<accession>A0A811LML4</accession>
<evidence type="ECO:0000256" key="1">
    <source>
        <dbReference type="SAM" id="MobiDB-lite"/>
    </source>
</evidence>
<dbReference type="Proteomes" id="UP000614601">
    <property type="component" value="Unassembled WGS sequence"/>
</dbReference>
<reference evidence="2" key="1">
    <citation type="submission" date="2020-09" db="EMBL/GenBank/DDBJ databases">
        <authorList>
            <person name="Kikuchi T."/>
        </authorList>
    </citation>
    <scope>NUCLEOTIDE SEQUENCE</scope>
    <source>
        <strain evidence="2">SH1</strain>
    </source>
</reference>
<organism evidence="2 3">
    <name type="scientific">Bursaphelenchus okinawaensis</name>
    <dbReference type="NCBI Taxonomy" id="465554"/>
    <lineage>
        <taxon>Eukaryota</taxon>
        <taxon>Metazoa</taxon>
        <taxon>Ecdysozoa</taxon>
        <taxon>Nematoda</taxon>
        <taxon>Chromadorea</taxon>
        <taxon>Rhabditida</taxon>
        <taxon>Tylenchina</taxon>
        <taxon>Tylenchomorpha</taxon>
        <taxon>Aphelenchoidea</taxon>
        <taxon>Aphelenchoididae</taxon>
        <taxon>Bursaphelenchus</taxon>
    </lineage>
</organism>
<dbReference type="AlphaFoldDB" id="A0A811LML4"/>